<evidence type="ECO:0000313" key="4">
    <source>
        <dbReference type="Proteomes" id="UP001177140"/>
    </source>
</evidence>
<evidence type="ECO:0000313" key="3">
    <source>
        <dbReference type="EMBL" id="MCL7047170.1"/>
    </source>
</evidence>
<dbReference type="Proteomes" id="UP001177140">
    <property type="component" value="Unassembled WGS sequence"/>
</dbReference>
<organism evidence="3 4">
    <name type="scientific">Papaver nudicaule</name>
    <name type="common">Iceland poppy</name>
    <dbReference type="NCBI Taxonomy" id="74823"/>
    <lineage>
        <taxon>Eukaryota</taxon>
        <taxon>Viridiplantae</taxon>
        <taxon>Streptophyta</taxon>
        <taxon>Embryophyta</taxon>
        <taxon>Tracheophyta</taxon>
        <taxon>Spermatophyta</taxon>
        <taxon>Magnoliopsida</taxon>
        <taxon>Ranunculales</taxon>
        <taxon>Papaveraceae</taxon>
        <taxon>Papaveroideae</taxon>
        <taxon>Papaver</taxon>
    </lineage>
</organism>
<evidence type="ECO:0000256" key="2">
    <source>
        <dbReference type="ARBA" id="ARBA00022842"/>
    </source>
</evidence>
<dbReference type="AlphaFoldDB" id="A0AA41VTU7"/>
<keyword evidence="4" id="KW-1185">Reference proteome</keyword>
<comment type="caution">
    <text evidence="3">The sequence shown here is derived from an EMBL/GenBank/DDBJ whole genome shotgun (WGS) entry which is preliminary data.</text>
</comment>
<dbReference type="PANTHER" id="PTHR31009">
    <property type="entry name" value="S-ADENOSYL-L-METHIONINE:CARBOXYL METHYLTRANSFERASE FAMILY PROTEIN"/>
    <property type="match status" value="1"/>
</dbReference>
<gene>
    <name evidence="3" type="ORF">MKW94_028595</name>
</gene>
<dbReference type="Pfam" id="PF03492">
    <property type="entry name" value="Methyltransf_7"/>
    <property type="match status" value="1"/>
</dbReference>
<evidence type="ECO:0000256" key="1">
    <source>
        <dbReference type="ARBA" id="ARBA00022723"/>
    </source>
</evidence>
<dbReference type="InterPro" id="IPR042086">
    <property type="entry name" value="MeTrfase_capping"/>
</dbReference>
<feature type="non-terminal residue" evidence="3">
    <location>
        <position position="376"/>
    </location>
</feature>
<dbReference type="GO" id="GO:0046872">
    <property type="term" value="F:metal ion binding"/>
    <property type="evidence" value="ECO:0007669"/>
    <property type="project" value="UniProtKB-KW"/>
</dbReference>
<accession>A0AA41VTU7</accession>
<dbReference type="GO" id="GO:0008168">
    <property type="term" value="F:methyltransferase activity"/>
    <property type="evidence" value="ECO:0007669"/>
    <property type="project" value="InterPro"/>
</dbReference>
<keyword evidence="2" id="KW-0460">Magnesium</keyword>
<name>A0AA41VTU7_PAPNU</name>
<sequence>MDRVIIQNVHMNGGTAETSYSANSSVQKRAMLITRPIVEEAILSILPKLNNGNISATNSKLRKNTIGIAEFGCSSGPNALLAVSHILETIYNNHCEFDSVTPEILVFLNDLPGNDFNYLFKDVGSFCEELKRTKGDGFGPCFVAGMPGTFYGRLFPTDSLHIVHSSYSLQWLSQVPQGIEKTNKGNFYIAKSSPPSVITAYLNQFKKDFRVFLECRSDELVDGGRMVLTLVGRIGSDPTNKECCSFWELLALSARDMVLQGAIEEEKFNLFNIPNYFPSPEEVKLVIQSEGSFTINQLETFHVNWDGSDPKGDANSVTDKLRSSHYMANILRAVSEPLLANHFGQEMMDRLYARFRERIAEYAFKEKSELTNLVIS</sequence>
<dbReference type="Gene3D" id="1.10.1200.270">
    <property type="entry name" value="Methyltransferase, alpha-helical capping domain"/>
    <property type="match status" value="1"/>
</dbReference>
<dbReference type="SUPFAM" id="SSF53335">
    <property type="entry name" value="S-adenosyl-L-methionine-dependent methyltransferases"/>
    <property type="match status" value="1"/>
</dbReference>
<protein>
    <submittedName>
        <fullName evidence="3">Uncharacterized protein</fullName>
    </submittedName>
</protein>
<dbReference type="InterPro" id="IPR029063">
    <property type="entry name" value="SAM-dependent_MTases_sf"/>
</dbReference>
<dbReference type="EMBL" id="JAJJMA010290104">
    <property type="protein sequence ID" value="MCL7047170.1"/>
    <property type="molecule type" value="Genomic_DNA"/>
</dbReference>
<dbReference type="InterPro" id="IPR005299">
    <property type="entry name" value="MeTrfase_7"/>
</dbReference>
<reference evidence="3" key="1">
    <citation type="submission" date="2022-03" db="EMBL/GenBank/DDBJ databases">
        <title>A functionally conserved STORR gene fusion in Papaver species that diverged 16.8 million years ago.</title>
        <authorList>
            <person name="Catania T."/>
        </authorList>
    </citation>
    <scope>NUCLEOTIDE SEQUENCE</scope>
    <source>
        <strain evidence="3">S-191538</strain>
    </source>
</reference>
<proteinExistence type="predicted"/>
<keyword evidence="1" id="KW-0479">Metal-binding</keyword>
<dbReference type="Gene3D" id="3.40.50.150">
    <property type="entry name" value="Vaccinia Virus protein VP39"/>
    <property type="match status" value="1"/>
</dbReference>